<feature type="compositionally biased region" description="Basic and acidic residues" evidence="1">
    <location>
        <begin position="8"/>
        <end position="20"/>
    </location>
</feature>
<proteinExistence type="predicted"/>
<dbReference type="AlphaFoldDB" id="A6K7L7"/>
<protein>
    <submittedName>
        <fullName evidence="2">RCG59287</fullName>
    </submittedName>
</protein>
<evidence type="ECO:0000313" key="3">
    <source>
        <dbReference type="Proteomes" id="UP000234681"/>
    </source>
</evidence>
<sequence length="57" mass="6544">MTCLGLTQEEKGDSKKEKKISGRVPAKLVQSPRLNPPQKKRKQRLCFLMYPQQETGN</sequence>
<reference evidence="3" key="1">
    <citation type="submission" date="2005-09" db="EMBL/GenBank/DDBJ databases">
        <authorList>
            <person name="Mural R.J."/>
            <person name="Li P.W."/>
            <person name="Adams M.D."/>
            <person name="Amanatides P.G."/>
            <person name="Baden-Tillson H."/>
            <person name="Barnstead M."/>
            <person name="Chin S.H."/>
            <person name="Dew I."/>
            <person name="Evans C.A."/>
            <person name="Ferriera S."/>
            <person name="Flanigan M."/>
            <person name="Fosler C."/>
            <person name="Glodek A."/>
            <person name="Gu Z."/>
            <person name="Holt R.A."/>
            <person name="Jennings D."/>
            <person name="Kraft C.L."/>
            <person name="Lu F."/>
            <person name="Nguyen T."/>
            <person name="Nusskern D.R."/>
            <person name="Pfannkoch C.M."/>
            <person name="Sitter C."/>
            <person name="Sutton G.G."/>
            <person name="Venter J.C."/>
            <person name="Wang Z."/>
            <person name="Woodage T."/>
            <person name="Zheng X.H."/>
            <person name="Zhong F."/>
        </authorList>
    </citation>
    <scope>NUCLEOTIDE SEQUENCE [LARGE SCALE GENOMIC DNA]</scope>
    <source>
        <strain>BN</strain>
        <strain evidence="3">Sprague-Dawley</strain>
    </source>
</reference>
<name>A6K7L7_RAT</name>
<evidence type="ECO:0000313" key="2">
    <source>
        <dbReference type="EMBL" id="EDL76560.1"/>
    </source>
</evidence>
<evidence type="ECO:0000256" key="1">
    <source>
        <dbReference type="SAM" id="MobiDB-lite"/>
    </source>
</evidence>
<feature type="non-terminal residue" evidence="2">
    <location>
        <position position="57"/>
    </location>
</feature>
<accession>A6K7L7</accession>
<gene>
    <name evidence="2" type="ORF">rCG_59287</name>
</gene>
<dbReference type="EMBL" id="CH474027">
    <property type="protein sequence ID" value="EDL76560.1"/>
    <property type="molecule type" value="Genomic_DNA"/>
</dbReference>
<organism evidence="2 3">
    <name type="scientific">Rattus norvegicus</name>
    <name type="common">Rat</name>
    <dbReference type="NCBI Taxonomy" id="10116"/>
    <lineage>
        <taxon>Eukaryota</taxon>
        <taxon>Metazoa</taxon>
        <taxon>Chordata</taxon>
        <taxon>Craniata</taxon>
        <taxon>Vertebrata</taxon>
        <taxon>Euteleostomi</taxon>
        <taxon>Mammalia</taxon>
        <taxon>Eutheria</taxon>
        <taxon>Euarchontoglires</taxon>
        <taxon>Glires</taxon>
        <taxon>Rodentia</taxon>
        <taxon>Myomorpha</taxon>
        <taxon>Muroidea</taxon>
        <taxon>Muridae</taxon>
        <taxon>Murinae</taxon>
        <taxon>Rattus</taxon>
    </lineage>
</organism>
<dbReference type="Proteomes" id="UP000234681">
    <property type="component" value="Chromosome 7"/>
</dbReference>
<feature type="region of interest" description="Disordered" evidence="1">
    <location>
        <begin position="1"/>
        <end position="57"/>
    </location>
</feature>